<evidence type="ECO:0000256" key="4">
    <source>
        <dbReference type="ARBA" id="ARBA00023065"/>
    </source>
</evidence>
<keyword evidence="2 7" id="KW-0813">Transport</keyword>
<keyword evidence="7" id="KW-1003">Cell membrane</keyword>
<gene>
    <name evidence="7 9" type="primary">atpH</name>
    <name evidence="9" type="ORF">NPA09_01825</name>
</gene>
<dbReference type="PANTHER" id="PTHR11910">
    <property type="entry name" value="ATP SYNTHASE DELTA CHAIN"/>
    <property type="match status" value="1"/>
</dbReference>
<protein>
    <recommendedName>
        <fullName evidence="7">ATP synthase subunit delta</fullName>
    </recommendedName>
    <alternativeName>
        <fullName evidence="7">ATP synthase F(1) sector subunit delta</fullName>
    </alternativeName>
    <alternativeName>
        <fullName evidence="7">F-type ATPase subunit delta</fullName>
        <shortName evidence="7">F-ATPase subunit delta</shortName>
    </alternativeName>
</protein>
<comment type="subcellular location">
    <subcellularLocation>
        <location evidence="7">Cell membrane</location>
        <topology evidence="7">Peripheral membrane protein</topology>
    </subcellularLocation>
    <subcellularLocation>
        <location evidence="1">Membrane</location>
    </subcellularLocation>
</comment>
<comment type="function">
    <text evidence="7">F(1)F(0) ATP synthase produces ATP from ADP in the presence of a proton or sodium gradient. F-type ATPases consist of two structural domains, F(1) containing the extramembraneous catalytic core and F(0) containing the membrane proton channel, linked together by a central stalk and a peripheral stalk. During catalysis, ATP synthesis in the catalytic domain of F(1) is coupled via a rotary mechanism of the central stalk subunits to proton translocation.</text>
</comment>
<keyword evidence="5 7" id="KW-0472">Membrane</keyword>
<name>A0ABY5J223_9BACT</name>
<evidence type="ECO:0000256" key="1">
    <source>
        <dbReference type="ARBA" id="ARBA00004370"/>
    </source>
</evidence>
<evidence type="ECO:0000256" key="8">
    <source>
        <dbReference type="SAM" id="Coils"/>
    </source>
</evidence>
<dbReference type="RefSeq" id="WP_129721735.1">
    <property type="nucleotide sequence ID" value="NZ_CP101808.1"/>
</dbReference>
<dbReference type="EMBL" id="CP101808">
    <property type="protein sequence ID" value="UUD37291.1"/>
    <property type="molecule type" value="Genomic_DNA"/>
</dbReference>
<dbReference type="HAMAP" id="MF_01416">
    <property type="entry name" value="ATP_synth_delta_bact"/>
    <property type="match status" value="1"/>
</dbReference>
<reference evidence="9" key="1">
    <citation type="submission" date="2022-07" db="EMBL/GenBank/DDBJ databases">
        <title>Complete genome of Mycoplasma equigenitalium type strain T37.</title>
        <authorList>
            <person name="Spergser J."/>
        </authorList>
    </citation>
    <scope>NUCLEOTIDE SEQUENCE</scope>
    <source>
        <strain evidence="9">T37</strain>
    </source>
</reference>
<keyword evidence="3 7" id="KW-0375">Hydrogen ion transport</keyword>
<keyword evidence="10" id="KW-1185">Reference proteome</keyword>
<evidence type="ECO:0000256" key="5">
    <source>
        <dbReference type="ARBA" id="ARBA00023136"/>
    </source>
</evidence>
<dbReference type="NCBIfam" id="TIGR01145">
    <property type="entry name" value="ATP_synt_delta"/>
    <property type="match status" value="1"/>
</dbReference>
<keyword evidence="4 7" id="KW-0406">Ion transport</keyword>
<dbReference type="Pfam" id="PF00213">
    <property type="entry name" value="OSCP"/>
    <property type="match status" value="1"/>
</dbReference>
<evidence type="ECO:0000256" key="3">
    <source>
        <dbReference type="ARBA" id="ARBA00022781"/>
    </source>
</evidence>
<dbReference type="SUPFAM" id="SSF47928">
    <property type="entry name" value="N-terminal domain of the delta subunit of the F1F0-ATP synthase"/>
    <property type="match status" value="1"/>
</dbReference>
<evidence type="ECO:0000313" key="10">
    <source>
        <dbReference type="Proteomes" id="UP001059576"/>
    </source>
</evidence>
<dbReference type="Proteomes" id="UP001059576">
    <property type="component" value="Chromosome"/>
</dbReference>
<dbReference type="Gene3D" id="1.10.520.20">
    <property type="entry name" value="N-terminal domain of the delta subunit of the F1F0-ATP synthase"/>
    <property type="match status" value="1"/>
</dbReference>
<keyword evidence="7" id="KW-0139">CF(1)</keyword>
<organism evidence="9 10">
    <name type="scientific">Mycoplasmopsis equigenitalium</name>
    <dbReference type="NCBI Taxonomy" id="114883"/>
    <lineage>
        <taxon>Bacteria</taxon>
        <taxon>Bacillati</taxon>
        <taxon>Mycoplasmatota</taxon>
        <taxon>Mycoplasmoidales</taxon>
        <taxon>Metamycoplasmataceae</taxon>
        <taxon>Mycoplasmopsis</taxon>
    </lineage>
</organism>
<evidence type="ECO:0000313" key="9">
    <source>
        <dbReference type="EMBL" id="UUD37291.1"/>
    </source>
</evidence>
<feature type="coiled-coil region" evidence="8">
    <location>
        <begin position="117"/>
        <end position="144"/>
    </location>
</feature>
<keyword evidence="8" id="KW-0175">Coiled coil</keyword>
<keyword evidence="6 7" id="KW-0066">ATP synthesis</keyword>
<evidence type="ECO:0000256" key="2">
    <source>
        <dbReference type="ARBA" id="ARBA00022448"/>
    </source>
</evidence>
<sequence length="185" mass="21459">MIREVNYLSYSYAIYEIALEDNKVSTFNKNAHEFAEMMENNDDIVNYLSADDTLLSFKHKDDLLNKILKGMNPNFINAIKLIAQDKKARFLPRIINSLIKKLNAKEDILEGIIYTTKKISQQQIKRFETKLAKEKNKKIILRNKIDPNIISGFKIVFNDLVIENNIDAQLKDLKQQLLYGGNYGN</sequence>
<comment type="similarity">
    <text evidence="7">Belongs to the ATPase delta chain family.</text>
</comment>
<evidence type="ECO:0000256" key="7">
    <source>
        <dbReference type="HAMAP-Rule" id="MF_01416"/>
    </source>
</evidence>
<dbReference type="InterPro" id="IPR000711">
    <property type="entry name" value="ATPase_OSCP/dsu"/>
</dbReference>
<evidence type="ECO:0000256" key="6">
    <source>
        <dbReference type="ARBA" id="ARBA00023310"/>
    </source>
</evidence>
<comment type="function">
    <text evidence="7">This protein is part of the stalk that links CF(0) to CF(1). It either transmits conformational changes from CF(0) to CF(1) or is implicated in proton conduction.</text>
</comment>
<accession>A0ABY5J223</accession>
<dbReference type="PRINTS" id="PR00125">
    <property type="entry name" value="ATPASEDELTA"/>
</dbReference>
<dbReference type="InterPro" id="IPR026015">
    <property type="entry name" value="ATP_synth_OSCP/delta_N_sf"/>
</dbReference>
<proteinExistence type="inferred from homology"/>